<sequence>MAMRFYMSAMRFMRSRPPGPVWVNLIAVVAGMQIIGAVNAVFVRDQGFWPGFALTLIFATGYYALVTAILDSIFPNNSDSDALTPPPPTETRQK</sequence>
<dbReference type="Proteomes" id="UP000193017">
    <property type="component" value="Chromosome"/>
</dbReference>
<feature type="compositionally biased region" description="Pro residues" evidence="1">
    <location>
        <begin position="84"/>
        <end position="94"/>
    </location>
</feature>
<keyword evidence="2" id="KW-1133">Transmembrane helix</keyword>
<evidence type="ECO:0000256" key="1">
    <source>
        <dbReference type="SAM" id="MobiDB-lite"/>
    </source>
</evidence>
<evidence type="ECO:0000256" key="2">
    <source>
        <dbReference type="SAM" id="Phobius"/>
    </source>
</evidence>
<evidence type="ECO:0000313" key="3">
    <source>
        <dbReference type="EMBL" id="ARJ69803.1"/>
    </source>
</evidence>
<feature type="region of interest" description="Disordered" evidence="1">
    <location>
        <begin position="75"/>
        <end position="94"/>
    </location>
</feature>
<accession>A0A1W6CY56</accession>
<name>A0A1W6CY56_9RHOB</name>
<keyword evidence="2" id="KW-0472">Membrane</keyword>
<proteinExistence type="predicted"/>
<evidence type="ECO:0000313" key="4">
    <source>
        <dbReference type="Proteomes" id="UP000193017"/>
    </source>
</evidence>
<dbReference type="STRING" id="1945662.B0A89_09410"/>
<protein>
    <submittedName>
        <fullName evidence="3">Uncharacterized protein</fullName>
    </submittedName>
</protein>
<feature type="transmembrane region" description="Helical" evidence="2">
    <location>
        <begin position="21"/>
        <end position="42"/>
    </location>
</feature>
<gene>
    <name evidence="3" type="ORF">B0A89_09410</name>
</gene>
<reference evidence="3 4" key="1">
    <citation type="submission" date="2017-03" db="EMBL/GenBank/DDBJ databases">
        <title>Genome sequence of Paracoccus contaminans isolated from a water microcosm.</title>
        <authorList>
            <person name="Aurass P."/>
            <person name="Karste S."/>
            <person name="Trost E."/>
            <person name="Glaeser S.P."/>
            <person name="Kaempfer P."/>
            <person name="Flieger A."/>
        </authorList>
    </citation>
    <scope>NUCLEOTIDE SEQUENCE [LARGE SCALE GENOMIC DNA]</scope>
    <source>
        <strain evidence="4">RKI 16-01929T\LMG 29738T\CCM 8701T\CIP 111112T</strain>
    </source>
</reference>
<keyword evidence="2" id="KW-0812">Transmembrane</keyword>
<organism evidence="3 4">
    <name type="scientific">Paracoccus contaminans</name>
    <dbReference type="NCBI Taxonomy" id="1945662"/>
    <lineage>
        <taxon>Bacteria</taxon>
        <taxon>Pseudomonadati</taxon>
        <taxon>Pseudomonadota</taxon>
        <taxon>Alphaproteobacteria</taxon>
        <taxon>Rhodobacterales</taxon>
        <taxon>Paracoccaceae</taxon>
        <taxon>Paracoccus</taxon>
    </lineage>
</organism>
<keyword evidence="4" id="KW-1185">Reference proteome</keyword>
<dbReference type="KEGG" id="pcon:B0A89_09410"/>
<feature type="transmembrane region" description="Helical" evidence="2">
    <location>
        <begin position="48"/>
        <end position="70"/>
    </location>
</feature>
<dbReference type="AlphaFoldDB" id="A0A1W6CY56"/>
<dbReference type="RefSeq" id="WP_085377922.1">
    <property type="nucleotide sequence ID" value="NZ_CP020612.1"/>
</dbReference>
<dbReference type="EMBL" id="CP020612">
    <property type="protein sequence ID" value="ARJ69803.1"/>
    <property type="molecule type" value="Genomic_DNA"/>
</dbReference>